<accession>A0A4R1R648</accession>
<feature type="chain" id="PRO_5020942027" evidence="2">
    <location>
        <begin position="24"/>
        <end position="284"/>
    </location>
</feature>
<dbReference type="Proteomes" id="UP000295718">
    <property type="component" value="Unassembled WGS sequence"/>
</dbReference>
<organism evidence="3 4">
    <name type="scientific">Kineothrix alysoides</name>
    <dbReference type="NCBI Taxonomy" id="1469948"/>
    <lineage>
        <taxon>Bacteria</taxon>
        <taxon>Bacillati</taxon>
        <taxon>Bacillota</taxon>
        <taxon>Clostridia</taxon>
        <taxon>Lachnospirales</taxon>
        <taxon>Lachnospiraceae</taxon>
        <taxon>Kineothrix</taxon>
    </lineage>
</organism>
<dbReference type="RefSeq" id="WP_031391326.1">
    <property type="nucleotide sequence ID" value="NZ_JPNB01000002.1"/>
</dbReference>
<dbReference type="EMBL" id="SLUO01000001">
    <property type="protein sequence ID" value="TCL61024.1"/>
    <property type="molecule type" value="Genomic_DNA"/>
</dbReference>
<evidence type="ECO:0000313" key="3">
    <source>
        <dbReference type="EMBL" id="TCL61024.1"/>
    </source>
</evidence>
<feature type="region of interest" description="Disordered" evidence="1">
    <location>
        <begin position="44"/>
        <end position="67"/>
    </location>
</feature>
<feature type="signal peptide" evidence="2">
    <location>
        <begin position="1"/>
        <end position="23"/>
    </location>
</feature>
<proteinExistence type="predicted"/>
<dbReference type="AlphaFoldDB" id="A0A4R1R648"/>
<evidence type="ECO:0000256" key="1">
    <source>
        <dbReference type="SAM" id="MobiDB-lite"/>
    </source>
</evidence>
<evidence type="ECO:0000256" key="2">
    <source>
        <dbReference type="SAM" id="SignalP"/>
    </source>
</evidence>
<evidence type="ECO:0000313" key="4">
    <source>
        <dbReference type="Proteomes" id="UP000295718"/>
    </source>
</evidence>
<dbReference type="OrthoDB" id="10007450at2"/>
<sequence length="284" mass="32421">MKKKIVMCLIVSCMAVGMWGCGALKLPVPTANTGTEVEVDGDAEVKEDTKEEETEEKEETASETPVLGQEDIDGYEGFTYLYDEILRTDSEENKETGKMEKKQITVYIPQADYASVNRSNAYSTAFGVTLEVELEPYIQYNMEDYLVTENLECYLEERFDPFYTADYKDLVKSEVEEIGENAARATVEYCEYDSWDDKYITFFVTYYLVELEDKMVLVTTTVDESSVTGKTPKLLEELEAFYQFEIDWDAKRAEQKRTDYLASGGCHRTVRRYGVPAGIVPDGK</sequence>
<reference evidence="3 4" key="1">
    <citation type="submission" date="2019-03" db="EMBL/GenBank/DDBJ databases">
        <title>Genomic Encyclopedia of Type Strains, Phase IV (KMG-IV): sequencing the most valuable type-strain genomes for metagenomic binning, comparative biology and taxonomic classification.</title>
        <authorList>
            <person name="Goeker M."/>
        </authorList>
    </citation>
    <scope>NUCLEOTIDE SEQUENCE [LARGE SCALE GENOMIC DNA]</scope>
    <source>
        <strain evidence="3 4">DSM 100556</strain>
    </source>
</reference>
<name>A0A4R1R648_9FIRM</name>
<gene>
    <name evidence="3" type="ORF">EDD76_101121</name>
</gene>
<comment type="caution">
    <text evidence="3">The sequence shown here is derived from an EMBL/GenBank/DDBJ whole genome shotgun (WGS) entry which is preliminary data.</text>
</comment>
<keyword evidence="2" id="KW-0732">Signal</keyword>
<keyword evidence="4" id="KW-1185">Reference proteome</keyword>
<protein>
    <submittedName>
        <fullName evidence="3">Uncharacterized protein</fullName>
    </submittedName>
</protein>
<dbReference type="STRING" id="1469948.GCA_000732725_02648"/>